<evidence type="ECO:0000313" key="14">
    <source>
        <dbReference type="EnsemblMetazoa" id="G27272.4:cds"/>
    </source>
</evidence>
<keyword evidence="9 12" id="KW-0472">Membrane</keyword>
<dbReference type="GO" id="GO:0005886">
    <property type="term" value="C:plasma membrane"/>
    <property type="evidence" value="ECO:0007669"/>
    <property type="project" value="UniProtKB-SubCell"/>
</dbReference>
<evidence type="ECO:0000256" key="2">
    <source>
        <dbReference type="ARBA" id="ARBA00022475"/>
    </source>
</evidence>
<evidence type="ECO:0000256" key="11">
    <source>
        <dbReference type="PROSITE-ProRule" id="PRU00043"/>
    </source>
</evidence>
<name>A0A8W8LFC5_MAGGI</name>
<evidence type="ECO:0000313" key="15">
    <source>
        <dbReference type="Proteomes" id="UP000005408"/>
    </source>
</evidence>
<evidence type="ECO:0000256" key="6">
    <source>
        <dbReference type="ARBA" id="ARBA00022837"/>
    </source>
</evidence>
<evidence type="ECO:0000256" key="5">
    <source>
        <dbReference type="ARBA" id="ARBA00022737"/>
    </source>
</evidence>
<sequence length="291" mass="32357">MGSSGYVVVIKSVPGLRDGEVLSSYCHLPGSRLSLYVIHQIIHLLTSWMTMTTAPKFVQRIYQAYIPENKPSGMKVAEVLAKDADSGVNAVIRGDGTIFTRRPLDYEAKRVHTFTVTARDQGEQVQSTNINVIVHVIDTNDNAPKCVFPDEYNHTVSLPYLTKIGSLITTVQAYDADSGRNSHLSFQILSGNGHQTFKLDSNSGELFYDNTFIIRKDSVFRLNISISDQGEPSLSSTCVLEVMLTHTNMSMEPFSDDDANNKYVVICVIVVIITIFFSTVLITVIIIIRRN</sequence>
<keyword evidence="8 12" id="KW-1133">Transmembrane helix</keyword>
<keyword evidence="4" id="KW-0732">Signal</keyword>
<evidence type="ECO:0000256" key="3">
    <source>
        <dbReference type="ARBA" id="ARBA00022692"/>
    </source>
</evidence>
<dbReference type="PRINTS" id="PR00205">
    <property type="entry name" value="CADHERIN"/>
</dbReference>
<dbReference type="PROSITE" id="PS00232">
    <property type="entry name" value="CADHERIN_1"/>
    <property type="match status" value="1"/>
</dbReference>
<keyword evidence="10" id="KW-0325">Glycoprotein</keyword>
<evidence type="ECO:0000259" key="13">
    <source>
        <dbReference type="PROSITE" id="PS50268"/>
    </source>
</evidence>
<evidence type="ECO:0000256" key="1">
    <source>
        <dbReference type="ARBA" id="ARBA00004251"/>
    </source>
</evidence>
<dbReference type="GO" id="GO:0007156">
    <property type="term" value="P:homophilic cell adhesion via plasma membrane adhesion molecules"/>
    <property type="evidence" value="ECO:0007669"/>
    <property type="project" value="InterPro"/>
</dbReference>
<feature type="domain" description="Cadherin" evidence="13">
    <location>
        <begin position="58"/>
        <end position="146"/>
    </location>
</feature>
<dbReference type="InterPro" id="IPR020894">
    <property type="entry name" value="Cadherin_CS"/>
</dbReference>
<dbReference type="SUPFAM" id="SSF49313">
    <property type="entry name" value="Cadherin-like"/>
    <property type="match status" value="2"/>
</dbReference>
<dbReference type="Pfam" id="PF00028">
    <property type="entry name" value="Cadherin"/>
    <property type="match status" value="2"/>
</dbReference>
<comment type="subcellular location">
    <subcellularLocation>
        <location evidence="1">Cell membrane</location>
        <topology evidence="1">Single-pass type I membrane protein</topology>
    </subcellularLocation>
</comment>
<proteinExistence type="predicted"/>
<dbReference type="EnsemblMetazoa" id="G27272.4">
    <property type="protein sequence ID" value="G27272.4:cds"/>
    <property type="gene ID" value="G27272"/>
</dbReference>
<evidence type="ECO:0000256" key="7">
    <source>
        <dbReference type="ARBA" id="ARBA00022889"/>
    </source>
</evidence>
<keyword evidence="3 12" id="KW-0812">Transmembrane</keyword>
<dbReference type="PROSITE" id="PS50268">
    <property type="entry name" value="CADHERIN_2"/>
    <property type="match status" value="2"/>
</dbReference>
<feature type="domain" description="Cadherin" evidence="13">
    <location>
        <begin position="150"/>
        <end position="255"/>
    </location>
</feature>
<dbReference type="PANTHER" id="PTHR24028:SF347">
    <property type="entry name" value="PROTOCADHERIN FAT 1-LIKE ISOFORM X1"/>
    <property type="match status" value="1"/>
</dbReference>
<dbReference type="AlphaFoldDB" id="A0A8W8LFC5"/>
<dbReference type="SMART" id="SM00112">
    <property type="entry name" value="CA"/>
    <property type="match status" value="2"/>
</dbReference>
<dbReference type="InterPro" id="IPR050174">
    <property type="entry name" value="Protocadherin/Cadherin-CA"/>
</dbReference>
<keyword evidence="2" id="KW-1003">Cell membrane</keyword>
<dbReference type="CDD" id="cd11304">
    <property type="entry name" value="Cadherin_repeat"/>
    <property type="match status" value="2"/>
</dbReference>
<evidence type="ECO:0000256" key="4">
    <source>
        <dbReference type="ARBA" id="ARBA00022729"/>
    </source>
</evidence>
<reference evidence="14" key="1">
    <citation type="submission" date="2022-08" db="UniProtKB">
        <authorList>
            <consortium name="EnsemblMetazoa"/>
        </authorList>
    </citation>
    <scope>IDENTIFICATION</scope>
    <source>
        <strain evidence="14">05x7-T-G4-1.051#20</strain>
    </source>
</reference>
<feature type="transmembrane region" description="Helical" evidence="12">
    <location>
        <begin position="263"/>
        <end position="288"/>
    </location>
</feature>
<evidence type="ECO:0000256" key="12">
    <source>
        <dbReference type="SAM" id="Phobius"/>
    </source>
</evidence>
<dbReference type="InterPro" id="IPR002126">
    <property type="entry name" value="Cadherin-like_dom"/>
</dbReference>
<evidence type="ECO:0000256" key="9">
    <source>
        <dbReference type="ARBA" id="ARBA00023136"/>
    </source>
</evidence>
<evidence type="ECO:0000256" key="10">
    <source>
        <dbReference type="ARBA" id="ARBA00023180"/>
    </source>
</evidence>
<dbReference type="FunFam" id="2.60.40.60:FF:000004">
    <property type="entry name" value="Protocadherin 1 gamma 2"/>
    <property type="match status" value="1"/>
</dbReference>
<dbReference type="Proteomes" id="UP000005408">
    <property type="component" value="Unassembled WGS sequence"/>
</dbReference>
<accession>A0A8W8LFC5</accession>
<evidence type="ECO:0000256" key="8">
    <source>
        <dbReference type="ARBA" id="ARBA00022989"/>
    </source>
</evidence>
<keyword evidence="7" id="KW-0130">Cell adhesion</keyword>
<dbReference type="FunFam" id="2.60.40.60:FF:000092">
    <property type="entry name" value="Protocadherin 8"/>
    <property type="match status" value="1"/>
</dbReference>
<dbReference type="Gene3D" id="2.60.40.60">
    <property type="entry name" value="Cadherins"/>
    <property type="match status" value="3"/>
</dbReference>
<keyword evidence="15" id="KW-1185">Reference proteome</keyword>
<protein>
    <recommendedName>
        <fullName evidence="13">Cadherin domain-containing protein</fullName>
    </recommendedName>
</protein>
<keyword evidence="6 11" id="KW-0106">Calcium</keyword>
<keyword evidence="5" id="KW-0677">Repeat</keyword>
<organism evidence="14 15">
    <name type="scientific">Magallana gigas</name>
    <name type="common">Pacific oyster</name>
    <name type="synonym">Crassostrea gigas</name>
    <dbReference type="NCBI Taxonomy" id="29159"/>
    <lineage>
        <taxon>Eukaryota</taxon>
        <taxon>Metazoa</taxon>
        <taxon>Spiralia</taxon>
        <taxon>Lophotrochozoa</taxon>
        <taxon>Mollusca</taxon>
        <taxon>Bivalvia</taxon>
        <taxon>Autobranchia</taxon>
        <taxon>Pteriomorphia</taxon>
        <taxon>Ostreida</taxon>
        <taxon>Ostreoidea</taxon>
        <taxon>Ostreidae</taxon>
        <taxon>Magallana</taxon>
    </lineage>
</organism>
<dbReference type="InterPro" id="IPR015919">
    <property type="entry name" value="Cadherin-like_sf"/>
</dbReference>
<dbReference type="PANTHER" id="PTHR24028">
    <property type="entry name" value="CADHERIN-87A"/>
    <property type="match status" value="1"/>
</dbReference>
<dbReference type="GO" id="GO:0005509">
    <property type="term" value="F:calcium ion binding"/>
    <property type="evidence" value="ECO:0007669"/>
    <property type="project" value="UniProtKB-UniRule"/>
</dbReference>